<evidence type="ECO:0000256" key="1">
    <source>
        <dbReference type="SAM" id="MobiDB-lite"/>
    </source>
</evidence>
<sequence>MCMCGGGIGHATARVAEEPQAQRAPAGEPERHSGDDAMTLEEDENQGAEMEEQVHEHDEPAPDEDEDG</sequence>
<organism evidence="2 3">
    <name type="scientific">Exidia glandulosa HHB12029</name>
    <dbReference type="NCBI Taxonomy" id="1314781"/>
    <lineage>
        <taxon>Eukaryota</taxon>
        <taxon>Fungi</taxon>
        <taxon>Dikarya</taxon>
        <taxon>Basidiomycota</taxon>
        <taxon>Agaricomycotina</taxon>
        <taxon>Agaricomycetes</taxon>
        <taxon>Auriculariales</taxon>
        <taxon>Exidiaceae</taxon>
        <taxon>Exidia</taxon>
    </lineage>
</organism>
<evidence type="ECO:0000313" key="3">
    <source>
        <dbReference type="Proteomes" id="UP000077266"/>
    </source>
</evidence>
<reference evidence="2 3" key="1">
    <citation type="journal article" date="2016" name="Mol. Biol. Evol.">
        <title>Comparative Genomics of Early-Diverging Mushroom-Forming Fungi Provides Insights into the Origins of Lignocellulose Decay Capabilities.</title>
        <authorList>
            <person name="Nagy L.G."/>
            <person name="Riley R."/>
            <person name="Tritt A."/>
            <person name="Adam C."/>
            <person name="Daum C."/>
            <person name="Floudas D."/>
            <person name="Sun H."/>
            <person name="Yadav J.S."/>
            <person name="Pangilinan J."/>
            <person name="Larsson K.H."/>
            <person name="Matsuura K."/>
            <person name="Barry K."/>
            <person name="Labutti K."/>
            <person name="Kuo R."/>
            <person name="Ohm R.A."/>
            <person name="Bhattacharya S.S."/>
            <person name="Shirouzu T."/>
            <person name="Yoshinaga Y."/>
            <person name="Martin F.M."/>
            <person name="Grigoriev I.V."/>
            <person name="Hibbett D.S."/>
        </authorList>
    </citation>
    <scope>NUCLEOTIDE SEQUENCE [LARGE SCALE GENOMIC DNA]</scope>
    <source>
        <strain evidence="2 3">HHB12029</strain>
    </source>
</reference>
<keyword evidence="3" id="KW-1185">Reference proteome</keyword>
<feature type="compositionally biased region" description="Acidic residues" evidence="1">
    <location>
        <begin position="38"/>
        <end position="51"/>
    </location>
</feature>
<proteinExistence type="predicted"/>
<name>A0A165DIG3_EXIGL</name>
<dbReference type="AlphaFoldDB" id="A0A165DIG3"/>
<accession>A0A165DIG3</accession>
<dbReference type="InParanoid" id="A0A165DIG3"/>
<dbReference type="EMBL" id="KV426217">
    <property type="protein sequence ID" value="KZV84613.1"/>
    <property type="molecule type" value="Genomic_DNA"/>
</dbReference>
<feature type="region of interest" description="Disordered" evidence="1">
    <location>
        <begin position="13"/>
        <end position="68"/>
    </location>
</feature>
<gene>
    <name evidence="2" type="ORF">EXIGLDRAFT_726973</name>
</gene>
<protein>
    <submittedName>
        <fullName evidence="2">Uncharacterized protein</fullName>
    </submittedName>
</protein>
<evidence type="ECO:0000313" key="2">
    <source>
        <dbReference type="EMBL" id="KZV84613.1"/>
    </source>
</evidence>
<dbReference type="Proteomes" id="UP000077266">
    <property type="component" value="Unassembled WGS sequence"/>
</dbReference>